<evidence type="ECO:0008006" key="3">
    <source>
        <dbReference type="Google" id="ProtNLM"/>
    </source>
</evidence>
<evidence type="ECO:0000313" key="2">
    <source>
        <dbReference type="Proteomes" id="UP000821853"/>
    </source>
</evidence>
<sequence>MPTCASYFSCDRCAQRDAAAWQGPVGACDRGRPRRVPGVPRLGQPSGRDLRWLHRGLPLEPGNATSGSPQQASPPLVAGPYLIMRRVRPLHAGDYACEASNQLASVRSNIVHLTVQCESTSTFEIDRVPYGCVLPPLCTFVIYFISLHLRGGVLCVDNRLVCNSKSISRAPGAILLEGHCATKFGQLSAECDGW</sequence>
<evidence type="ECO:0000313" key="1">
    <source>
        <dbReference type="EMBL" id="KAH9373291.1"/>
    </source>
</evidence>
<name>A0A9J6GDU1_HAELO</name>
<protein>
    <recommendedName>
        <fullName evidence="3">Ig-like domain-containing protein</fullName>
    </recommendedName>
</protein>
<comment type="caution">
    <text evidence="1">The sequence shown here is derived from an EMBL/GenBank/DDBJ whole genome shotgun (WGS) entry which is preliminary data.</text>
</comment>
<proteinExistence type="predicted"/>
<dbReference type="OrthoDB" id="9929167at2759"/>
<keyword evidence="2" id="KW-1185">Reference proteome</keyword>
<organism evidence="1 2">
    <name type="scientific">Haemaphysalis longicornis</name>
    <name type="common">Bush tick</name>
    <dbReference type="NCBI Taxonomy" id="44386"/>
    <lineage>
        <taxon>Eukaryota</taxon>
        <taxon>Metazoa</taxon>
        <taxon>Ecdysozoa</taxon>
        <taxon>Arthropoda</taxon>
        <taxon>Chelicerata</taxon>
        <taxon>Arachnida</taxon>
        <taxon>Acari</taxon>
        <taxon>Parasitiformes</taxon>
        <taxon>Ixodida</taxon>
        <taxon>Ixodoidea</taxon>
        <taxon>Ixodidae</taxon>
        <taxon>Haemaphysalinae</taxon>
        <taxon>Haemaphysalis</taxon>
    </lineage>
</organism>
<gene>
    <name evidence="1" type="ORF">HPB48_005036</name>
</gene>
<dbReference type="Gene3D" id="2.60.40.10">
    <property type="entry name" value="Immunoglobulins"/>
    <property type="match status" value="1"/>
</dbReference>
<accession>A0A9J6GDU1</accession>
<dbReference type="VEuPathDB" id="VectorBase:HLOH_064023"/>
<dbReference type="SUPFAM" id="SSF48726">
    <property type="entry name" value="Immunoglobulin"/>
    <property type="match status" value="1"/>
</dbReference>
<dbReference type="EMBL" id="JABSTR010000006">
    <property type="protein sequence ID" value="KAH9373291.1"/>
    <property type="molecule type" value="Genomic_DNA"/>
</dbReference>
<dbReference type="AlphaFoldDB" id="A0A9J6GDU1"/>
<dbReference type="Proteomes" id="UP000821853">
    <property type="component" value="Chromosome 4"/>
</dbReference>
<dbReference type="InterPro" id="IPR036179">
    <property type="entry name" value="Ig-like_dom_sf"/>
</dbReference>
<reference evidence="1 2" key="1">
    <citation type="journal article" date="2020" name="Cell">
        <title>Large-Scale Comparative Analyses of Tick Genomes Elucidate Their Genetic Diversity and Vector Capacities.</title>
        <authorList>
            <consortium name="Tick Genome and Microbiome Consortium (TIGMIC)"/>
            <person name="Jia N."/>
            <person name="Wang J."/>
            <person name="Shi W."/>
            <person name="Du L."/>
            <person name="Sun Y."/>
            <person name="Zhan W."/>
            <person name="Jiang J.F."/>
            <person name="Wang Q."/>
            <person name="Zhang B."/>
            <person name="Ji P."/>
            <person name="Bell-Sakyi L."/>
            <person name="Cui X.M."/>
            <person name="Yuan T.T."/>
            <person name="Jiang B.G."/>
            <person name="Yang W.F."/>
            <person name="Lam T.T."/>
            <person name="Chang Q.C."/>
            <person name="Ding S.J."/>
            <person name="Wang X.J."/>
            <person name="Zhu J.G."/>
            <person name="Ruan X.D."/>
            <person name="Zhao L."/>
            <person name="Wei J.T."/>
            <person name="Ye R.Z."/>
            <person name="Que T.C."/>
            <person name="Du C.H."/>
            <person name="Zhou Y.H."/>
            <person name="Cheng J.X."/>
            <person name="Dai P.F."/>
            <person name="Guo W.B."/>
            <person name="Han X.H."/>
            <person name="Huang E.J."/>
            <person name="Li L.F."/>
            <person name="Wei W."/>
            <person name="Gao Y.C."/>
            <person name="Liu J.Z."/>
            <person name="Shao H.Z."/>
            <person name="Wang X."/>
            <person name="Wang C.C."/>
            <person name="Yang T.C."/>
            <person name="Huo Q.B."/>
            <person name="Li W."/>
            <person name="Chen H.Y."/>
            <person name="Chen S.E."/>
            <person name="Zhou L.G."/>
            <person name="Ni X.B."/>
            <person name="Tian J.H."/>
            <person name="Sheng Y."/>
            <person name="Liu T."/>
            <person name="Pan Y.S."/>
            <person name="Xia L.Y."/>
            <person name="Li J."/>
            <person name="Zhao F."/>
            <person name="Cao W.C."/>
        </authorList>
    </citation>
    <scope>NUCLEOTIDE SEQUENCE [LARGE SCALE GENOMIC DNA]</scope>
    <source>
        <strain evidence="1">HaeL-2018</strain>
    </source>
</reference>
<dbReference type="InterPro" id="IPR013783">
    <property type="entry name" value="Ig-like_fold"/>
</dbReference>